<evidence type="ECO:0000256" key="1">
    <source>
        <dbReference type="SAM" id="SignalP"/>
    </source>
</evidence>
<gene>
    <name evidence="2" type="ORF">GCM10025869_20150</name>
</gene>
<reference evidence="3" key="1">
    <citation type="journal article" date="2019" name="Int. J. Syst. Evol. Microbiol.">
        <title>The Global Catalogue of Microorganisms (GCM) 10K type strain sequencing project: providing services to taxonomists for standard genome sequencing and annotation.</title>
        <authorList>
            <consortium name="The Broad Institute Genomics Platform"/>
            <consortium name="The Broad Institute Genome Sequencing Center for Infectious Disease"/>
            <person name="Wu L."/>
            <person name="Ma J."/>
        </authorList>
    </citation>
    <scope>NUCLEOTIDE SEQUENCE [LARGE SCALE GENOMIC DNA]</scope>
    <source>
        <strain evidence="3">NBRC 108755</strain>
    </source>
</reference>
<organism evidence="2 3">
    <name type="scientific">Homoserinibacter gongjuensis</name>
    <dbReference type="NCBI Taxonomy" id="1162968"/>
    <lineage>
        <taxon>Bacteria</taxon>
        <taxon>Bacillati</taxon>
        <taxon>Actinomycetota</taxon>
        <taxon>Actinomycetes</taxon>
        <taxon>Micrococcales</taxon>
        <taxon>Microbacteriaceae</taxon>
        <taxon>Homoserinibacter</taxon>
    </lineage>
</organism>
<sequence length="274" mass="29612">MPARRALVALGLALAALLAGCVAAPPALPEGVTVLVMQQRSDVAERMAQLRVHNGSHAALAFTAARLDDSRFASAVDIDREVRLEPGATSDLRFALPEPVCEGSAVRRTLTLTRDDGTRFVADLRSAEDFTIGLHERECLLVEIERTSSLTWTGFTASPPGEPAMAMLTATPTGAGEPVLLAELRSTNLVQFAPKDGDRWRLGLALDAQSVETSIEVPLVPQRCDPHVVQEDKRGTIFTIDVGEPRAGTIELPMPPELKSQVLTWVAEWCRFGQ</sequence>
<evidence type="ECO:0008006" key="4">
    <source>
        <dbReference type="Google" id="ProtNLM"/>
    </source>
</evidence>
<keyword evidence="3" id="KW-1185">Reference proteome</keyword>
<evidence type="ECO:0000313" key="2">
    <source>
        <dbReference type="EMBL" id="GMA91486.1"/>
    </source>
</evidence>
<dbReference type="EMBL" id="BSVA01000001">
    <property type="protein sequence ID" value="GMA91486.1"/>
    <property type="molecule type" value="Genomic_DNA"/>
</dbReference>
<feature type="chain" id="PRO_5045788188" description="Lipoprotein" evidence="1">
    <location>
        <begin position="25"/>
        <end position="274"/>
    </location>
</feature>
<dbReference type="PROSITE" id="PS51257">
    <property type="entry name" value="PROKAR_LIPOPROTEIN"/>
    <property type="match status" value="1"/>
</dbReference>
<dbReference type="Proteomes" id="UP001157069">
    <property type="component" value="Unassembled WGS sequence"/>
</dbReference>
<evidence type="ECO:0000313" key="3">
    <source>
        <dbReference type="Proteomes" id="UP001157069"/>
    </source>
</evidence>
<dbReference type="RefSeq" id="WP_284299844.1">
    <property type="nucleotide sequence ID" value="NZ_BSVA01000001.1"/>
</dbReference>
<keyword evidence="1" id="KW-0732">Signal</keyword>
<protein>
    <recommendedName>
        <fullName evidence="4">Lipoprotein</fullName>
    </recommendedName>
</protein>
<proteinExistence type="predicted"/>
<name>A0ABQ6JVG3_9MICO</name>
<feature type="signal peptide" evidence="1">
    <location>
        <begin position="1"/>
        <end position="24"/>
    </location>
</feature>
<accession>A0ABQ6JVG3</accession>
<comment type="caution">
    <text evidence="2">The sequence shown here is derived from an EMBL/GenBank/DDBJ whole genome shotgun (WGS) entry which is preliminary data.</text>
</comment>